<sequence length="460" mass="53303">MFFNQTKNNFVIMRLKATIILFVFIFSKVNAQNNQQVYITGHLINFNTRTTIVDFSELADLRLPDNERELVPDKNGYFSIRFALKQPNYFLLGRNVMYLSPGDKLSVTIDYKEPLKSEFHGSARVANNYLRSTPLPKAGSYLDGGFNLKKTIKENIDNILLLAQERRDTLSSTKLLSKDFIVFEKARIDADIINSFKFLPGIFIYKNKIPQENQLKIFGEVDSLTGQYLNKYCRSLINASFLKIESFRKNSYRILDSVKDNNSDVSKIKDWQYAHELFRQINSIEDKQKLLKLKGKIDTIKDSNYRNAIKETFNLKSQFWNGDAAKDFIAYDINSNEVKLSSLKGKIIFIDLWATWCGPCLEEMPFFENIKKKYADNPNISFVALCVNDNRIEWKENLKKRNSQGLQLFAEQSQMLPYKILSLPRTIIIDKDFKIIKMSGPLPSYPATEKYIESLLTGIK</sequence>
<dbReference type="InterPro" id="IPR013740">
    <property type="entry name" value="Redoxin"/>
</dbReference>
<evidence type="ECO:0000313" key="6">
    <source>
        <dbReference type="EMBL" id="MVN20547.1"/>
    </source>
</evidence>
<dbReference type="PANTHER" id="PTHR42852:SF6">
    <property type="entry name" value="THIOL:DISULFIDE INTERCHANGE PROTEIN DSBE"/>
    <property type="match status" value="1"/>
</dbReference>
<comment type="caution">
    <text evidence="6">The sequence shown here is derived from an EMBL/GenBank/DDBJ whole genome shotgun (WGS) entry which is preliminary data.</text>
</comment>
<evidence type="ECO:0000256" key="2">
    <source>
        <dbReference type="ARBA" id="ARBA00022748"/>
    </source>
</evidence>
<accession>A0A7K1STG1</accession>
<dbReference type="Gene3D" id="3.40.30.10">
    <property type="entry name" value="Glutaredoxin"/>
    <property type="match status" value="1"/>
</dbReference>
<name>A0A7K1STG1_9SPHI</name>
<dbReference type="GO" id="GO:0016491">
    <property type="term" value="F:oxidoreductase activity"/>
    <property type="evidence" value="ECO:0007669"/>
    <property type="project" value="InterPro"/>
</dbReference>
<keyword evidence="4" id="KW-0676">Redox-active center</keyword>
<dbReference type="EMBL" id="WPIK01000003">
    <property type="protein sequence ID" value="MVN20547.1"/>
    <property type="molecule type" value="Genomic_DNA"/>
</dbReference>
<dbReference type="InterPro" id="IPR050553">
    <property type="entry name" value="Thioredoxin_ResA/DsbE_sf"/>
</dbReference>
<dbReference type="AlphaFoldDB" id="A0A7K1STG1"/>
<dbReference type="InterPro" id="IPR017937">
    <property type="entry name" value="Thioredoxin_CS"/>
</dbReference>
<dbReference type="SUPFAM" id="SSF52833">
    <property type="entry name" value="Thioredoxin-like"/>
    <property type="match status" value="1"/>
</dbReference>
<dbReference type="GO" id="GO:0030313">
    <property type="term" value="C:cell envelope"/>
    <property type="evidence" value="ECO:0007669"/>
    <property type="project" value="UniProtKB-SubCell"/>
</dbReference>
<evidence type="ECO:0000256" key="1">
    <source>
        <dbReference type="ARBA" id="ARBA00004196"/>
    </source>
</evidence>
<dbReference type="InterPro" id="IPR036249">
    <property type="entry name" value="Thioredoxin-like_sf"/>
</dbReference>
<evidence type="ECO:0000259" key="5">
    <source>
        <dbReference type="PROSITE" id="PS51352"/>
    </source>
</evidence>
<evidence type="ECO:0000256" key="3">
    <source>
        <dbReference type="ARBA" id="ARBA00023157"/>
    </source>
</evidence>
<keyword evidence="3" id="KW-1015">Disulfide bond</keyword>
<comment type="subcellular location">
    <subcellularLocation>
        <location evidence="1">Cell envelope</location>
    </subcellularLocation>
</comment>
<dbReference type="CDD" id="cd02966">
    <property type="entry name" value="TlpA_like_family"/>
    <property type="match status" value="1"/>
</dbReference>
<proteinExistence type="predicted"/>
<keyword evidence="2" id="KW-0201">Cytochrome c-type biogenesis</keyword>
<dbReference type="PROSITE" id="PS00194">
    <property type="entry name" value="THIOREDOXIN_1"/>
    <property type="match status" value="1"/>
</dbReference>
<dbReference type="PROSITE" id="PS51352">
    <property type="entry name" value="THIOREDOXIN_2"/>
    <property type="match status" value="1"/>
</dbReference>
<protein>
    <submittedName>
        <fullName evidence="6">Redoxin family protein</fullName>
    </submittedName>
</protein>
<keyword evidence="7" id="KW-1185">Reference proteome</keyword>
<dbReference type="Proteomes" id="UP000462014">
    <property type="component" value="Unassembled WGS sequence"/>
</dbReference>
<evidence type="ECO:0000313" key="7">
    <source>
        <dbReference type="Proteomes" id="UP000462014"/>
    </source>
</evidence>
<dbReference type="InterPro" id="IPR013766">
    <property type="entry name" value="Thioredoxin_domain"/>
</dbReference>
<feature type="domain" description="Thioredoxin" evidence="5">
    <location>
        <begin position="319"/>
        <end position="457"/>
    </location>
</feature>
<reference evidence="6 7" key="1">
    <citation type="submission" date="2019-12" db="EMBL/GenBank/DDBJ databases">
        <title>Mucilaginibacter sp. HMF7410 genome sequencing and assembly.</title>
        <authorList>
            <person name="Kang H."/>
            <person name="Cha I."/>
            <person name="Kim H."/>
            <person name="Joh K."/>
        </authorList>
    </citation>
    <scope>NUCLEOTIDE SEQUENCE [LARGE SCALE GENOMIC DNA]</scope>
    <source>
        <strain evidence="6 7">HMF7410</strain>
    </source>
</reference>
<evidence type="ECO:0000256" key="4">
    <source>
        <dbReference type="ARBA" id="ARBA00023284"/>
    </source>
</evidence>
<dbReference type="Pfam" id="PF08534">
    <property type="entry name" value="Redoxin"/>
    <property type="match status" value="1"/>
</dbReference>
<organism evidence="6 7">
    <name type="scientific">Mucilaginibacter arboris</name>
    <dbReference type="NCBI Taxonomy" id="2682090"/>
    <lineage>
        <taxon>Bacteria</taxon>
        <taxon>Pseudomonadati</taxon>
        <taxon>Bacteroidota</taxon>
        <taxon>Sphingobacteriia</taxon>
        <taxon>Sphingobacteriales</taxon>
        <taxon>Sphingobacteriaceae</taxon>
        <taxon>Mucilaginibacter</taxon>
    </lineage>
</organism>
<dbReference type="PANTHER" id="PTHR42852">
    <property type="entry name" value="THIOL:DISULFIDE INTERCHANGE PROTEIN DSBE"/>
    <property type="match status" value="1"/>
</dbReference>
<gene>
    <name evidence="6" type="ORF">GO621_03245</name>
</gene>
<dbReference type="GO" id="GO:0017004">
    <property type="term" value="P:cytochrome complex assembly"/>
    <property type="evidence" value="ECO:0007669"/>
    <property type="project" value="UniProtKB-KW"/>
</dbReference>